<feature type="compositionally biased region" description="Polar residues" evidence="1">
    <location>
        <begin position="1"/>
        <end position="10"/>
    </location>
</feature>
<dbReference type="AlphaFoldDB" id="A0A657LUY1"/>
<protein>
    <submittedName>
        <fullName evidence="2">Uncharacterized protein</fullName>
    </submittedName>
</protein>
<name>A0A657LUY1_9HYPH</name>
<evidence type="ECO:0000256" key="1">
    <source>
        <dbReference type="SAM" id="MobiDB-lite"/>
    </source>
</evidence>
<dbReference type="RefSeq" id="WP_071832451.1">
    <property type="nucleotide sequence ID" value="NZ_LSRP01000074.1"/>
</dbReference>
<proteinExistence type="predicted"/>
<gene>
    <name evidence="2" type="ORF">AX760_01420</name>
    <name evidence="3" type="ORF">AX760_02390</name>
</gene>
<keyword evidence="4" id="KW-1185">Reference proteome</keyword>
<comment type="caution">
    <text evidence="2">The sequence shown here is derived from an EMBL/GenBank/DDBJ whole genome shotgun (WGS) entry which is preliminary data.</text>
</comment>
<dbReference type="EMBL" id="LSRP01000074">
    <property type="protein sequence ID" value="OJF98940.1"/>
    <property type="molecule type" value="Genomic_DNA"/>
</dbReference>
<feature type="compositionally biased region" description="Low complexity" evidence="1">
    <location>
        <begin position="11"/>
        <end position="26"/>
    </location>
</feature>
<feature type="region of interest" description="Disordered" evidence="1">
    <location>
        <begin position="1"/>
        <end position="26"/>
    </location>
</feature>
<sequence>MLSFDATTPSGTPSATQAGTQAGTAQPAITTAEPGLPMELIELELSLDGFTAGAAGFSAHMRAAVAGIGGAFLFELPASGLIANCDRIAVLRLREGGGSAMTTIFACLERDGATIRIERPSEATAGLANFADAFVDVLERI</sequence>
<dbReference type="Proteomes" id="UP000182661">
    <property type="component" value="Unassembled WGS sequence"/>
</dbReference>
<dbReference type="EMBL" id="LSRP01000074">
    <property type="protein sequence ID" value="OJF98907.1"/>
    <property type="molecule type" value="Genomic_DNA"/>
</dbReference>
<evidence type="ECO:0000313" key="4">
    <source>
        <dbReference type="Proteomes" id="UP000182661"/>
    </source>
</evidence>
<evidence type="ECO:0000313" key="2">
    <source>
        <dbReference type="EMBL" id="OJF98907.1"/>
    </source>
</evidence>
<organism evidence="2 4">
    <name type="scientific">Pararhizobium antarcticum</name>
    <dbReference type="NCBI Taxonomy" id="1798805"/>
    <lineage>
        <taxon>Bacteria</taxon>
        <taxon>Pseudomonadati</taxon>
        <taxon>Pseudomonadota</taxon>
        <taxon>Alphaproteobacteria</taxon>
        <taxon>Hyphomicrobiales</taxon>
        <taxon>Rhizobiaceae</taxon>
        <taxon>Rhizobium/Agrobacterium group</taxon>
        <taxon>Pararhizobium</taxon>
    </lineage>
</organism>
<evidence type="ECO:0000313" key="3">
    <source>
        <dbReference type="EMBL" id="OJF98940.1"/>
    </source>
</evidence>
<accession>A0A657LUY1</accession>
<reference evidence="2 4" key="1">
    <citation type="submission" date="2016-02" db="EMBL/GenBank/DDBJ databases">
        <title>Genome sequencing of a beta-galactosidase producing bacteria Rhizobium sp. 59.</title>
        <authorList>
            <person name="Wang D."/>
            <person name="Kot W."/>
            <person name="Qin Y."/>
            <person name="Hansen L."/>
            <person name="Naqvi K."/>
            <person name="Rensing C."/>
        </authorList>
    </citation>
    <scope>NUCLEOTIDE SEQUENCE [LARGE SCALE GENOMIC DNA]</scope>
    <source>
        <strain evidence="2 4">59</strain>
    </source>
</reference>